<evidence type="ECO:0000256" key="1">
    <source>
        <dbReference type="SAM" id="Phobius"/>
    </source>
</evidence>
<sequence length="85" mass="9142">MRVGNLLVRGMLVGLAGAVLSLVFAYLFGEPQVDSAIGFEGMHSHGGEEEPELVTLYGITETTVHVTFRRIRAVDVTRTDALVGP</sequence>
<evidence type="ECO:0000313" key="2">
    <source>
        <dbReference type="EMBL" id="MFD1050482.1"/>
    </source>
</evidence>
<evidence type="ECO:0000313" key="3">
    <source>
        <dbReference type="Proteomes" id="UP001597045"/>
    </source>
</evidence>
<reference evidence="3" key="1">
    <citation type="journal article" date="2019" name="Int. J. Syst. Evol. Microbiol.">
        <title>The Global Catalogue of Microorganisms (GCM) 10K type strain sequencing project: providing services to taxonomists for standard genome sequencing and annotation.</title>
        <authorList>
            <consortium name="The Broad Institute Genomics Platform"/>
            <consortium name="The Broad Institute Genome Sequencing Center for Infectious Disease"/>
            <person name="Wu L."/>
            <person name="Ma J."/>
        </authorList>
    </citation>
    <scope>NUCLEOTIDE SEQUENCE [LARGE SCALE GENOMIC DNA]</scope>
    <source>
        <strain evidence="3">JCM 31486</strain>
    </source>
</reference>
<proteinExistence type="predicted"/>
<dbReference type="InterPro" id="IPR012666">
    <property type="entry name" value="CbtA_put"/>
</dbReference>
<dbReference type="EMBL" id="JBHTIS010002868">
    <property type="protein sequence ID" value="MFD1050482.1"/>
    <property type="molecule type" value="Genomic_DNA"/>
</dbReference>
<keyword evidence="1" id="KW-0472">Membrane</keyword>
<accession>A0ABW3MKC5</accession>
<dbReference type="Gene3D" id="3.40.50.980">
    <property type="match status" value="1"/>
</dbReference>
<comment type="caution">
    <text evidence="2">The sequence shown here is derived from an EMBL/GenBank/DDBJ whole genome shotgun (WGS) entry which is preliminary data.</text>
</comment>
<keyword evidence="3" id="KW-1185">Reference proteome</keyword>
<feature type="non-terminal residue" evidence="2">
    <location>
        <position position="85"/>
    </location>
</feature>
<dbReference type="Pfam" id="PF09490">
    <property type="entry name" value="CbtA"/>
    <property type="match status" value="1"/>
</dbReference>
<gene>
    <name evidence="2" type="ORF">ACFQ1S_35630</name>
</gene>
<feature type="transmembrane region" description="Helical" evidence="1">
    <location>
        <begin position="6"/>
        <end position="28"/>
    </location>
</feature>
<name>A0ABW3MKC5_9PSEU</name>
<protein>
    <submittedName>
        <fullName evidence="2">CbtA family protein</fullName>
    </submittedName>
</protein>
<keyword evidence="1" id="KW-1133">Transmembrane helix</keyword>
<dbReference type="Proteomes" id="UP001597045">
    <property type="component" value="Unassembled WGS sequence"/>
</dbReference>
<organism evidence="2 3">
    <name type="scientific">Kibdelosporangium lantanae</name>
    <dbReference type="NCBI Taxonomy" id="1497396"/>
    <lineage>
        <taxon>Bacteria</taxon>
        <taxon>Bacillati</taxon>
        <taxon>Actinomycetota</taxon>
        <taxon>Actinomycetes</taxon>
        <taxon>Pseudonocardiales</taxon>
        <taxon>Pseudonocardiaceae</taxon>
        <taxon>Kibdelosporangium</taxon>
    </lineage>
</organism>
<keyword evidence="1" id="KW-0812">Transmembrane</keyword>